<dbReference type="Gene3D" id="2.30.42.10">
    <property type="match status" value="1"/>
</dbReference>
<accession>A0A7R9CVE3</accession>
<dbReference type="CDD" id="cd21674">
    <property type="entry name" value="SMP_PDZD8"/>
    <property type="match status" value="1"/>
</dbReference>
<dbReference type="GO" id="GO:0051560">
    <property type="term" value="P:mitochondrial calcium ion homeostasis"/>
    <property type="evidence" value="ECO:0007669"/>
    <property type="project" value="InterPro"/>
</dbReference>
<dbReference type="InterPro" id="IPR036034">
    <property type="entry name" value="PDZ_sf"/>
</dbReference>
<dbReference type="SUPFAM" id="SSF50156">
    <property type="entry name" value="PDZ domain-like"/>
    <property type="match status" value="1"/>
</dbReference>
<feature type="region of interest" description="Disordered" evidence="1">
    <location>
        <begin position="713"/>
        <end position="761"/>
    </location>
</feature>
<dbReference type="InterPro" id="IPR001478">
    <property type="entry name" value="PDZ"/>
</dbReference>
<sequence length="1327" mass="147625">MDMLALLFLMLVCLLVGVGLTLAVQWVLFNRYLMRLPYVGPPDKPTRAQVRIPQMLIEALQSSDVPKKESCLALNLLFQFLFKELRNTRRVRRWFRHKLTLEFEELLTRTTTGKLFDKVTVSLASYHTTTGKLLDKVTLLTRTTTGKLFDKVAVSLASYHTTTGKLFDKVTVSLASYHTTTGKLFDKVTVSLASYHTTTGKLFDKVTLLTRTTTGKLFDKVTVSLASYHTTTGKLFDKVTVRLASYHTTTGKLLDKVTLLTRTTTGKLFDKVTVSLASYHTTTGKLLDKVTVNLASYHTTTGKLFDKVTVDLEEVNPHLRGGRVENHLGKPPPVHPTEIRTSISSSSAVELNTTSALANYATEIREIDLGSQFPAIRSITVKDAVLYEEHQNLDTVDLCVDLEYSGGFQISIDANMLLGKAAYLAVKVNHLSGQARLQFTRHPYTHWSFSFYTEPCLELQVESQFQGRPLPQINSLIANQVTLACSHPREELHSFCWRIRKSLKKKHILPQYKLRYKPFFSKCEVEEEWSGRSLTPGTLQVTVEEVTRLKSFLVQGDIYCSLAVDSTAWVEMFHSENSSYMTLDLSLHKLPSQPLGVVFKQEFVSDRYQACVLVESITPQSSASCSDLRCGDILVAVEGKKVTSIGQVGKLMKSAGERFQVRVERKSNYRVHTLETISDKDIISEKLANALGVLSSTAEDGEIEDPDTAQLKVTEGSKSGGQFSLPGSPVLGRTGLRHHRNSGEKTESDSSSSSPASMPGALARRREKLNRLKMICLKPTSQQINWAIRFIVTLKLIRVLAVKMIKFQFHQLFPTYGWRPQPRKVLMGITSPASLSNTLDKEDRGEGDGGGSYLQINKTREMMHSQVILFNETLLFNIQEDHKYLNVSVWSKACVEPPNKQTAGPVPGRDILLGHISVPLAALEVECSNTKLGHHIDNFYLLPPDPHIAMSQTHKLSGHSGFEPCLCYGDILLSFQYHTLGGAPPPRPPTPTITPMNQTLSPGEADRSKVGQHNFIRTHFTRTTQCGFCGKKVSEAYVMSTATVVLLPLSFAYRIRKTATCLRGAICILFVIQKINVRSSLITQDPSWSGVPQSRLTLFNCPQIWLKDAVQCCDCSMTCHKKCVNKCQSTTTCGFQRRASALPGDVTGGDTLGVPQTQARRASAQPEIITTTADEGETLAPASLLGNPFQFPHSLLDSDVTAALDHLLQHPNDDTLMSIAKSTGKDLYSSLSLQERRDKINQMIVKLKAAMDSETQSRMQLAKEQQERKDPETNTKIAFLVGKSDERVQALAVLMLHFCAGLQHAQDQEEANKVSSRRSLIIPKAFS</sequence>
<evidence type="ECO:0000259" key="2">
    <source>
        <dbReference type="PROSITE" id="PS50106"/>
    </source>
</evidence>
<dbReference type="Gene3D" id="3.30.60.20">
    <property type="match status" value="1"/>
</dbReference>
<dbReference type="SMART" id="SM00228">
    <property type="entry name" value="PDZ"/>
    <property type="match status" value="1"/>
</dbReference>
<dbReference type="GO" id="GO:1990456">
    <property type="term" value="P:mitochondrion-endoplasmic reticulum membrane tethering"/>
    <property type="evidence" value="ECO:0007669"/>
    <property type="project" value="InterPro"/>
</dbReference>
<name>A0A7R9CVE3_TIMCR</name>
<dbReference type="GO" id="GO:0044233">
    <property type="term" value="C:mitochondria-associated endoplasmic reticulum membrane contact site"/>
    <property type="evidence" value="ECO:0007669"/>
    <property type="project" value="InterPro"/>
</dbReference>
<gene>
    <name evidence="3" type="ORF">TCEB3V08_LOCUS6855</name>
</gene>
<organism evidence="3">
    <name type="scientific">Timema cristinae</name>
    <name type="common">Walking stick</name>
    <dbReference type="NCBI Taxonomy" id="61476"/>
    <lineage>
        <taxon>Eukaryota</taxon>
        <taxon>Metazoa</taxon>
        <taxon>Ecdysozoa</taxon>
        <taxon>Arthropoda</taxon>
        <taxon>Hexapoda</taxon>
        <taxon>Insecta</taxon>
        <taxon>Pterygota</taxon>
        <taxon>Neoptera</taxon>
        <taxon>Polyneoptera</taxon>
        <taxon>Phasmatodea</taxon>
        <taxon>Timematodea</taxon>
        <taxon>Timematoidea</taxon>
        <taxon>Timematidae</taxon>
        <taxon>Timema</taxon>
    </lineage>
</organism>
<proteinExistence type="predicted"/>
<protein>
    <recommendedName>
        <fullName evidence="2">PDZ domain-containing protein</fullName>
    </recommendedName>
</protein>
<dbReference type="GO" id="GO:0005739">
    <property type="term" value="C:mitochondrion"/>
    <property type="evidence" value="ECO:0007669"/>
    <property type="project" value="GOC"/>
</dbReference>
<dbReference type="PANTHER" id="PTHR21519:SF1">
    <property type="entry name" value="PDZ DOMAIN-CONTAINING PROTEIN 8"/>
    <property type="match status" value="1"/>
</dbReference>
<dbReference type="PANTHER" id="PTHR21519">
    <property type="entry name" value="PDZ DOMAIN-CONTAINING PROTEIN 8"/>
    <property type="match status" value="1"/>
</dbReference>
<evidence type="ECO:0000313" key="3">
    <source>
        <dbReference type="EMBL" id="CAD7403184.1"/>
    </source>
</evidence>
<dbReference type="InterPro" id="IPR039275">
    <property type="entry name" value="PDZD8"/>
</dbReference>
<feature type="domain" description="PDZ" evidence="2">
    <location>
        <begin position="584"/>
        <end position="667"/>
    </location>
</feature>
<dbReference type="PROSITE" id="PS50106">
    <property type="entry name" value="PDZ"/>
    <property type="match status" value="1"/>
</dbReference>
<dbReference type="InterPro" id="IPR058801">
    <property type="entry name" value="PDZD8_N"/>
</dbReference>
<dbReference type="EMBL" id="OC318774">
    <property type="protein sequence ID" value="CAD7403184.1"/>
    <property type="molecule type" value="Genomic_DNA"/>
</dbReference>
<evidence type="ECO:0000256" key="1">
    <source>
        <dbReference type="SAM" id="MobiDB-lite"/>
    </source>
</evidence>
<reference evidence="3" key="1">
    <citation type="submission" date="2020-11" db="EMBL/GenBank/DDBJ databases">
        <authorList>
            <person name="Tran Van P."/>
        </authorList>
    </citation>
    <scope>NUCLEOTIDE SEQUENCE</scope>
</reference>
<dbReference type="Pfam" id="PF26547">
    <property type="entry name" value="PDZD8_N"/>
    <property type="match status" value="1"/>
</dbReference>